<comment type="similarity">
    <text evidence="2">Belongs to the glycosyltransferase 31 family.</text>
</comment>
<dbReference type="OrthoDB" id="2139606at2759"/>
<keyword evidence="9" id="KW-0472">Membrane</keyword>
<feature type="region of interest" description="Disordered" evidence="10">
    <location>
        <begin position="112"/>
        <end position="174"/>
    </location>
</feature>
<keyword evidence="4 11" id="KW-0808">Transferase</keyword>
<dbReference type="VEuPathDB" id="TriTrypDB:LpyrH10_27_0280"/>
<evidence type="ECO:0000256" key="3">
    <source>
        <dbReference type="ARBA" id="ARBA00022676"/>
    </source>
</evidence>
<evidence type="ECO:0000313" key="12">
    <source>
        <dbReference type="Proteomes" id="UP000037923"/>
    </source>
</evidence>
<dbReference type="EMBL" id="LGTL01000027">
    <property type="protein sequence ID" value="KPA74862.1"/>
    <property type="molecule type" value="Genomic_DNA"/>
</dbReference>
<keyword evidence="6" id="KW-0735">Signal-anchor</keyword>
<keyword evidence="3 11" id="KW-0328">Glycosyltransferase</keyword>
<evidence type="ECO:0000256" key="1">
    <source>
        <dbReference type="ARBA" id="ARBA00004323"/>
    </source>
</evidence>
<dbReference type="AlphaFoldDB" id="A0A0N0DRM5"/>
<dbReference type="Proteomes" id="UP000037923">
    <property type="component" value="Unassembled WGS sequence"/>
</dbReference>
<keyword evidence="7" id="KW-1133">Transmembrane helix</keyword>
<feature type="compositionally biased region" description="Low complexity" evidence="10">
    <location>
        <begin position="132"/>
        <end position="144"/>
    </location>
</feature>
<gene>
    <name evidence="11" type="ORF">ABB37_08873</name>
</gene>
<organism evidence="11 12">
    <name type="scientific">Leptomonas pyrrhocoris</name>
    <name type="common">Firebug parasite</name>
    <dbReference type="NCBI Taxonomy" id="157538"/>
    <lineage>
        <taxon>Eukaryota</taxon>
        <taxon>Discoba</taxon>
        <taxon>Euglenozoa</taxon>
        <taxon>Kinetoplastea</taxon>
        <taxon>Metakinetoplastina</taxon>
        <taxon>Trypanosomatida</taxon>
        <taxon>Trypanosomatidae</taxon>
        <taxon>Leishmaniinae</taxon>
        <taxon>Leptomonas</taxon>
    </lineage>
</organism>
<evidence type="ECO:0000256" key="6">
    <source>
        <dbReference type="ARBA" id="ARBA00022968"/>
    </source>
</evidence>
<comment type="caution">
    <text evidence="11">The sequence shown here is derived from an EMBL/GenBank/DDBJ whole genome shotgun (WGS) entry which is preliminary data.</text>
</comment>
<comment type="subcellular location">
    <subcellularLocation>
        <location evidence="1">Golgi apparatus membrane</location>
        <topology evidence="1">Single-pass type II membrane protein</topology>
    </subcellularLocation>
</comment>
<evidence type="ECO:0000313" key="11">
    <source>
        <dbReference type="EMBL" id="KPA74862.1"/>
    </source>
</evidence>
<evidence type="ECO:0000256" key="8">
    <source>
        <dbReference type="ARBA" id="ARBA00023034"/>
    </source>
</evidence>
<reference evidence="11 12" key="1">
    <citation type="submission" date="2015-07" db="EMBL/GenBank/DDBJ databases">
        <title>High-quality genome of monoxenous trypanosomatid Leptomonas pyrrhocoris.</title>
        <authorList>
            <person name="Flegontov P."/>
            <person name="Butenko A."/>
            <person name="Firsov S."/>
            <person name="Vlcek C."/>
            <person name="Logacheva M.D."/>
            <person name="Field M."/>
            <person name="Filatov D."/>
            <person name="Flegontova O."/>
            <person name="Gerasimov E."/>
            <person name="Jackson A.P."/>
            <person name="Kelly S."/>
            <person name="Opperdoes F."/>
            <person name="O'Reilly A."/>
            <person name="Votypka J."/>
            <person name="Yurchenko V."/>
            <person name="Lukes J."/>
        </authorList>
    </citation>
    <scope>NUCLEOTIDE SEQUENCE [LARGE SCALE GENOMIC DNA]</scope>
    <source>
        <strain evidence="11">H10</strain>
    </source>
</reference>
<evidence type="ECO:0000256" key="10">
    <source>
        <dbReference type="SAM" id="MobiDB-lite"/>
    </source>
</evidence>
<feature type="compositionally biased region" description="Pro residues" evidence="10">
    <location>
        <begin position="217"/>
        <end position="229"/>
    </location>
</feature>
<feature type="region of interest" description="Disordered" evidence="10">
    <location>
        <begin position="212"/>
        <end position="239"/>
    </location>
</feature>
<evidence type="ECO:0000256" key="9">
    <source>
        <dbReference type="ARBA" id="ARBA00023136"/>
    </source>
</evidence>
<sequence>MLLAMSSVTDDVGVEQELPRWAWVESSFPAAAVGAAARFRSPTHHRDGHHRSHRRLAVLGIPSTDQPARLALREAQRATWLTYTGVARASNHFDGAVLPLYIFAASDDASRPSSSAAFFPRPPPSPAPPLPAAGDAQGPPAGARELVHPIAEHRQPGSNDTNNPHRNRGSNRHTDADAVDAEGAAKPTPMTAALLPTETELRCASRFYRIGGDATLAPPPASQSPPQQPQQPQRKPLSYPRRVFELTSGARRTILVRSSNQDVAAACGARRQVEPKVPPTSVDTTAVLNIEGNSKDDARLHDGVCGGVRQILVSGLTSPAIPTAATHPSVKGTPPAPHHFSPLASLGQQLRLPVTPAFVAPAEFVCYASASLWQEALEHRNVLWIDMMTDRRPTTNKTLGGTGDWGLPTEIGMTQKSVLWFYYAYHAFPDVPYIMKGDDDTYLKVPQFMSDWHMLRTGHREPALEARASPPFHTSPSRSFIVNTLANLTRTPLGGAVTYGIAEPSLEEEECLYWGATRVFLDRIAFNPGPLYALQRRLVQTALETLPDRDPNRDVLRLAAEDYDPARLPWYAYNVMQNEDAAFGKLMKERGERARQVCPRRRWWTVREVSPRFHDVHRGKTETVTWATMAVHRCTPADYYFLHYYFATEYLAALRSPTDTTPENAQEVEAARWAKAHLRGRVRGWDSLPNVSWCYNPSTDPSFIVSDEDGVALYDIPYEAWDEARTSVVTGGTSRLRMGKGFFASLFSMLT</sequence>
<name>A0A0N0DRM5_LEPPY</name>
<keyword evidence="8" id="KW-0333">Golgi apparatus</keyword>
<dbReference type="PANTHER" id="PTHR11214:SF351">
    <property type="entry name" value="BETA-1,3-GALACTOSYLTRANSFERASE PVG3"/>
    <property type="match status" value="1"/>
</dbReference>
<keyword evidence="12" id="KW-1185">Reference proteome</keyword>
<dbReference type="GO" id="GO:0016758">
    <property type="term" value="F:hexosyltransferase activity"/>
    <property type="evidence" value="ECO:0007669"/>
    <property type="project" value="InterPro"/>
</dbReference>
<protein>
    <submittedName>
        <fullName evidence="11">Phosphoglycan beta 13 galactosyltransferase (SCGR6)</fullName>
    </submittedName>
</protein>
<evidence type="ECO:0000256" key="4">
    <source>
        <dbReference type="ARBA" id="ARBA00022679"/>
    </source>
</evidence>
<evidence type="ECO:0000256" key="2">
    <source>
        <dbReference type="ARBA" id="ARBA00008661"/>
    </source>
</evidence>
<dbReference type="GO" id="GO:0000139">
    <property type="term" value="C:Golgi membrane"/>
    <property type="evidence" value="ECO:0007669"/>
    <property type="project" value="UniProtKB-SubCell"/>
</dbReference>
<dbReference type="GeneID" id="26909156"/>
<evidence type="ECO:0000256" key="5">
    <source>
        <dbReference type="ARBA" id="ARBA00022692"/>
    </source>
</evidence>
<proteinExistence type="inferred from homology"/>
<dbReference type="RefSeq" id="XP_015653301.1">
    <property type="nucleotide sequence ID" value="XM_015808016.1"/>
</dbReference>
<feature type="compositionally biased region" description="Basic and acidic residues" evidence="10">
    <location>
        <begin position="145"/>
        <end position="155"/>
    </location>
</feature>
<evidence type="ECO:0000256" key="7">
    <source>
        <dbReference type="ARBA" id="ARBA00022989"/>
    </source>
</evidence>
<dbReference type="PANTHER" id="PTHR11214">
    <property type="entry name" value="BETA-1,3-N-ACETYLGLUCOSAMINYLTRANSFERASE"/>
    <property type="match status" value="1"/>
</dbReference>
<dbReference type="InterPro" id="IPR002659">
    <property type="entry name" value="Glyco_trans_31"/>
</dbReference>
<keyword evidence="5" id="KW-0812">Transmembrane</keyword>
<accession>A0A0N0DRM5</accession>
<feature type="compositionally biased region" description="Pro residues" evidence="10">
    <location>
        <begin position="120"/>
        <end position="131"/>
    </location>
</feature>